<comment type="caution">
    <text evidence="1">The sequence shown here is derived from an EMBL/GenBank/DDBJ whole genome shotgun (WGS) entry which is preliminary data.</text>
</comment>
<protein>
    <submittedName>
        <fullName evidence="1">Uncharacterized protein</fullName>
    </submittedName>
</protein>
<evidence type="ECO:0000313" key="1">
    <source>
        <dbReference type="EMBL" id="ODS30370.1"/>
    </source>
</evidence>
<dbReference type="Proteomes" id="UP000094056">
    <property type="component" value="Unassembled WGS sequence"/>
</dbReference>
<sequence length="29" mass="3408">MMELYIKWQWAVAVNRMMHVTITDPGTGQ</sequence>
<organism evidence="1 2">
    <name type="scientific">Candidatus Scalindua rubra</name>
    <dbReference type="NCBI Taxonomy" id="1872076"/>
    <lineage>
        <taxon>Bacteria</taxon>
        <taxon>Pseudomonadati</taxon>
        <taxon>Planctomycetota</taxon>
        <taxon>Candidatus Brocadiia</taxon>
        <taxon>Candidatus Brocadiales</taxon>
        <taxon>Candidatus Scalinduaceae</taxon>
        <taxon>Candidatus Scalindua</taxon>
    </lineage>
</organism>
<accession>A0A1E3X3Y6</accession>
<dbReference type="AlphaFoldDB" id="A0A1E3X3Y6"/>
<evidence type="ECO:0000313" key="2">
    <source>
        <dbReference type="Proteomes" id="UP000094056"/>
    </source>
</evidence>
<name>A0A1E3X3Y6_9BACT</name>
<dbReference type="EMBL" id="MAYW01000237">
    <property type="protein sequence ID" value="ODS30370.1"/>
    <property type="molecule type" value="Genomic_DNA"/>
</dbReference>
<gene>
    <name evidence="1" type="ORF">SCARUB_04529</name>
</gene>
<reference evidence="1 2" key="1">
    <citation type="submission" date="2016-07" db="EMBL/GenBank/DDBJ databases">
        <title>Draft genome of Scalindua rubra, obtained from a brine-seawater interface in the Red Sea, sheds light on salt adaptation in anammox bacteria.</title>
        <authorList>
            <person name="Speth D.R."/>
            <person name="Lagkouvardos I."/>
            <person name="Wang Y."/>
            <person name="Qian P.-Y."/>
            <person name="Dutilh B.E."/>
            <person name="Jetten M.S."/>
        </authorList>
    </citation>
    <scope>NUCLEOTIDE SEQUENCE [LARGE SCALE GENOMIC DNA]</scope>
    <source>
        <strain evidence="1">BSI-1</strain>
    </source>
</reference>
<proteinExistence type="predicted"/>